<dbReference type="SMART" id="SM00280">
    <property type="entry name" value="KAZAL"/>
    <property type="match status" value="2"/>
</dbReference>
<dbReference type="InterPro" id="IPR002350">
    <property type="entry name" value="Kazal_dom"/>
</dbReference>
<accession>A0AA41UIW0</accession>
<keyword evidence="3" id="KW-1185">Reference proteome</keyword>
<dbReference type="Proteomes" id="UP001165427">
    <property type="component" value="Unassembled WGS sequence"/>
</dbReference>
<dbReference type="RefSeq" id="WP_246903641.1">
    <property type="nucleotide sequence ID" value="NZ_JALJRB010000004.1"/>
</dbReference>
<evidence type="ECO:0000313" key="3">
    <source>
        <dbReference type="Proteomes" id="UP001165427"/>
    </source>
</evidence>
<dbReference type="Gene3D" id="3.30.60.30">
    <property type="match status" value="2"/>
</dbReference>
<dbReference type="InterPro" id="IPR036058">
    <property type="entry name" value="Kazal_dom_sf"/>
</dbReference>
<dbReference type="SUPFAM" id="SSF100895">
    <property type="entry name" value="Kazal-type serine protease inhibitors"/>
    <property type="match status" value="2"/>
</dbReference>
<dbReference type="AlphaFoldDB" id="A0AA41UIW0"/>
<gene>
    <name evidence="2" type="ORF">MRX98_05125</name>
</gene>
<dbReference type="PANTHER" id="PTHR21131:SF0">
    <property type="entry name" value="GEO10195P1-RELATED"/>
    <property type="match status" value="1"/>
</dbReference>
<dbReference type="Pfam" id="PF00050">
    <property type="entry name" value="Kazal_1"/>
    <property type="match status" value="1"/>
</dbReference>
<feature type="domain" description="Kazal-like" evidence="1">
    <location>
        <begin position="226"/>
        <end position="277"/>
    </location>
</feature>
<protein>
    <recommendedName>
        <fullName evidence="1">Kazal-like domain-containing protein</fullName>
    </recommendedName>
</protein>
<dbReference type="GO" id="GO:0005615">
    <property type="term" value="C:extracellular space"/>
    <property type="evidence" value="ECO:0007669"/>
    <property type="project" value="TreeGrafter"/>
</dbReference>
<dbReference type="CDD" id="cd00104">
    <property type="entry name" value="KAZAL_FS"/>
    <property type="match status" value="1"/>
</dbReference>
<feature type="domain" description="Kazal-like" evidence="1">
    <location>
        <begin position="157"/>
        <end position="205"/>
    </location>
</feature>
<sequence>MFLRTVSAAIVVLLVCACQPADEFQLEELFRLQYQETKINKGENIRIRFNAVLSDRRCPIEQNCLVPGTAELQLVFWKGARRESFVLQAGAGIQIHPVAGYTVVLHDLFPPYSLRNPPGKKDYVAVLQVLQGTDSCIDNTDCDTRDAFCRKAPGECAAVGQCAPRPEICPHVWDPVCGCDGRTYGNACVAASNGVNVDYKGECAPQYCWHNDQCGAEAYCFFRECALETGVCQPRPQVSDCPRLWEPVCGCDGETYANRCIAAARGASIDYPGECKNRSR</sequence>
<proteinExistence type="predicted"/>
<reference evidence="2" key="1">
    <citation type="submission" date="2022-04" db="EMBL/GenBank/DDBJ databases">
        <title>Desulfatitalea alkaliphila sp. nov., a novel anaerobic sulfate-reducing bacterium isolated from terrestrial mud volcano, Taman Peninsula, Russia.</title>
        <authorList>
            <person name="Khomyakova M.A."/>
            <person name="Merkel A.Y."/>
            <person name="Slobodkin A.I."/>
        </authorList>
    </citation>
    <scope>NUCLEOTIDE SEQUENCE</scope>
    <source>
        <strain evidence="2">M08but</strain>
    </source>
</reference>
<dbReference type="PANTHER" id="PTHR21131">
    <property type="entry name" value="SERINE-TYPE ENDOPEPTIDASE INHIBITOR"/>
    <property type="match status" value="1"/>
</dbReference>
<organism evidence="2 3">
    <name type="scientific">Desulfatitalea alkaliphila</name>
    <dbReference type="NCBI Taxonomy" id="2929485"/>
    <lineage>
        <taxon>Bacteria</taxon>
        <taxon>Pseudomonadati</taxon>
        <taxon>Thermodesulfobacteriota</taxon>
        <taxon>Desulfobacteria</taxon>
        <taxon>Desulfobacterales</taxon>
        <taxon>Desulfosarcinaceae</taxon>
        <taxon>Desulfatitalea</taxon>
    </lineage>
</organism>
<dbReference type="PROSITE" id="PS51465">
    <property type="entry name" value="KAZAL_2"/>
    <property type="match status" value="2"/>
</dbReference>
<dbReference type="InterPro" id="IPR053265">
    <property type="entry name" value="Serpin"/>
</dbReference>
<evidence type="ECO:0000313" key="2">
    <source>
        <dbReference type="EMBL" id="MCJ8499947.1"/>
    </source>
</evidence>
<dbReference type="EMBL" id="JALJRB010000004">
    <property type="protein sequence ID" value="MCJ8499947.1"/>
    <property type="molecule type" value="Genomic_DNA"/>
</dbReference>
<comment type="caution">
    <text evidence="2">The sequence shown here is derived from an EMBL/GenBank/DDBJ whole genome shotgun (WGS) entry which is preliminary data.</text>
</comment>
<dbReference type="PROSITE" id="PS51257">
    <property type="entry name" value="PROKAR_LIPOPROTEIN"/>
    <property type="match status" value="1"/>
</dbReference>
<name>A0AA41UIW0_9BACT</name>
<evidence type="ECO:0000259" key="1">
    <source>
        <dbReference type="PROSITE" id="PS51465"/>
    </source>
</evidence>
<dbReference type="Pfam" id="PF07648">
    <property type="entry name" value="Kazal_2"/>
    <property type="match status" value="1"/>
</dbReference>